<gene>
    <name evidence="2" type="ORF">BJ989_000688</name>
</gene>
<organism evidence="2 3">
    <name type="scientific">Nocardioides perillae</name>
    <dbReference type="NCBI Taxonomy" id="1119534"/>
    <lineage>
        <taxon>Bacteria</taxon>
        <taxon>Bacillati</taxon>
        <taxon>Actinomycetota</taxon>
        <taxon>Actinomycetes</taxon>
        <taxon>Propionibacteriales</taxon>
        <taxon>Nocardioidaceae</taxon>
        <taxon>Nocardioides</taxon>
    </lineage>
</organism>
<name>A0A7Y9RUJ8_9ACTN</name>
<dbReference type="Proteomes" id="UP000544110">
    <property type="component" value="Unassembled WGS sequence"/>
</dbReference>
<sequence>MDDEQDRGTGPRGPAPGRRPHPGPDASPFALEVWRASEEVADVLDQFDDEDERQRAAELIYRDADGTVRTRHGMLRPVRDDP</sequence>
<evidence type="ECO:0000256" key="1">
    <source>
        <dbReference type="SAM" id="MobiDB-lite"/>
    </source>
</evidence>
<proteinExistence type="predicted"/>
<dbReference type="AlphaFoldDB" id="A0A7Y9RUJ8"/>
<accession>A0A7Y9RUJ8</accession>
<feature type="region of interest" description="Disordered" evidence="1">
    <location>
        <begin position="1"/>
        <end position="28"/>
    </location>
</feature>
<keyword evidence="3" id="KW-1185">Reference proteome</keyword>
<reference evidence="2 3" key="1">
    <citation type="submission" date="2020-07" db="EMBL/GenBank/DDBJ databases">
        <title>Sequencing the genomes of 1000 actinobacteria strains.</title>
        <authorList>
            <person name="Klenk H.-P."/>
        </authorList>
    </citation>
    <scope>NUCLEOTIDE SEQUENCE [LARGE SCALE GENOMIC DNA]</scope>
    <source>
        <strain evidence="2 3">DSM 24552</strain>
    </source>
</reference>
<dbReference type="EMBL" id="JACCAC010000001">
    <property type="protein sequence ID" value="NYG54384.1"/>
    <property type="molecule type" value="Genomic_DNA"/>
</dbReference>
<comment type="caution">
    <text evidence="2">The sequence shown here is derived from an EMBL/GenBank/DDBJ whole genome shotgun (WGS) entry which is preliminary data.</text>
</comment>
<protein>
    <submittedName>
        <fullName evidence="2">Uncharacterized protein</fullName>
    </submittedName>
</protein>
<dbReference type="RefSeq" id="WP_179517015.1">
    <property type="nucleotide sequence ID" value="NZ_JACCAC010000001.1"/>
</dbReference>
<evidence type="ECO:0000313" key="2">
    <source>
        <dbReference type="EMBL" id="NYG54384.1"/>
    </source>
</evidence>
<evidence type="ECO:0000313" key="3">
    <source>
        <dbReference type="Proteomes" id="UP000544110"/>
    </source>
</evidence>